<dbReference type="PROSITE" id="PS50887">
    <property type="entry name" value="GGDEF"/>
    <property type="match status" value="1"/>
</dbReference>
<reference evidence="3 4" key="1">
    <citation type="journal article" date="2015" name="Genome Announc.">
        <title>Draft Genome Sequence of Filamentous Marine Cyanobacterium Lyngbya confervoides Strain BDU141951.</title>
        <authorList>
            <person name="Chandrababunaidu M.M."/>
            <person name="Sen D."/>
            <person name="Tripathy S."/>
        </authorList>
    </citation>
    <scope>NUCLEOTIDE SEQUENCE [LARGE SCALE GENOMIC DNA]</scope>
    <source>
        <strain evidence="3 4">BDU141951</strain>
    </source>
</reference>
<dbReference type="Proteomes" id="UP000031561">
    <property type="component" value="Unassembled WGS sequence"/>
</dbReference>
<evidence type="ECO:0000259" key="1">
    <source>
        <dbReference type="PROSITE" id="PS50883"/>
    </source>
</evidence>
<dbReference type="PANTHER" id="PTHR44757:SF2">
    <property type="entry name" value="BIOFILM ARCHITECTURE MAINTENANCE PROTEIN MBAA"/>
    <property type="match status" value="1"/>
</dbReference>
<dbReference type="InterPro" id="IPR029016">
    <property type="entry name" value="GAF-like_dom_sf"/>
</dbReference>
<feature type="domain" description="EAL" evidence="1">
    <location>
        <begin position="369"/>
        <end position="625"/>
    </location>
</feature>
<evidence type="ECO:0000259" key="2">
    <source>
        <dbReference type="PROSITE" id="PS50887"/>
    </source>
</evidence>
<accession>A0ABD4SYG3</accession>
<dbReference type="AlphaFoldDB" id="A0ABD4SYG3"/>
<dbReference type="Pfam" id="PF00563">
    <property type="entry name" value="EAL"/>
    <property type="match status" value="1"/>
</dbReference>
<dbReference type="Pfam" id="PF01590">
    <property type="entry name" value="GAF"/>
    <property type="match status" value="1"/>
</dbReference>
<name>A0ABD4SYG3_9CYAN</name>
<protein>
    <submittedName>
        <fullName evidence="3">EAL domain-containing protein</fullName>
    </submittedName>
</protein>
<dbReference type="SUPFAM" id="SSF55073">
    <property type="entry name" value="Nucleotide cyclase"/>
    <property type="match status" value="1"/>
</dbReference>
<dbReference type="SUPFAM" id="SSF55781">
    <property type="entry name" value="GAF domain-like"/>
    <property type="match status" value="1"/>
</dbReference>
<dbReference type="EMBL" id="JTHE03000009">
    <property type="protein sequence ID" value="MCM1981459.1"/>
    <property type="molecule type" value="Genomic_DNA"/>
</dbReference>
<dbReference type="InterPro" id="IPR029787">
    <property type="entry name" value="Nucleotide_cyclase"/>
</dbReference>
<evidence type="ECO:0000313" key="3">
    <source>
        <dbReference type="EMBL" id="MCM1981459.1"/>
    </source>
</evidence>
<proteinExistence type="predicted"/>
<dbReference type="SMART" id="SM00052">
    <property type="entry name" value="EAL"/>
    <property type="match status" value="1"/>
</dbReference>
<dbReference type="Gene3D" id="3.30.450.40">
    <property type="match status" value="1"/>
</dbReference>
<dbReference type="Pfam" id="PF00990">
    <property type="entry name" value="GGDEF"/>
    <property type="match status" value="1"/>
</dbReference>
<dbReference type="RefSeq" id="WP_166278973.1">
    <property type="nucleotide sequence ID" value="NZ_JTHE03000009.1"/>
</dbReference>
<dbReference type="SUPFAM" id="SSF141868">
    <property type="entry name" value="EAL domain-like"/>
    <property type="match status" value="1"/>
</dbReference>
<keyword evidence="4" id="KW-1185">Reference proteome</keyword>
<dbReference type="InterPro" id="IPR043128">
    <property type="entry name" value="Rev_trsase/Diguanyl_cyclase"/>
</dbReference>
<dbReference type="Gene3D" id="3.30.70.270">
    <property type="match status" value="1"/>
</dbReference>
<dbReference type="InterPro" id="IPR003018">
    <property type="entry name" value="GAF"/>
</dbReference>
<sequence>MVNPVSIEADQHYAQFLEGMVRAIGSLFESTDLHQGISRALAQICGLTQADVAYLLYLDGAVNQPTIQRWAKPSAHLSSWFHYLKRAGHPRPWVQDALKTPDSWLWHELSLGHSIVGAIPELPWELQTLIGVQTVQSILLQPLMDQGALVGVLGLEAHQDLQYWGDREVQTLSQFTTIVGESIRRSRQATLLSRNALHDTLTGLPNRALLLNRLNHCLGRMQRNSSYRFAVLFLDLDRFKPVNDSFGHQIGDLLLVQVAQRLSRLVRPGDTVARLGGDEFVILLDDIQTLEDAEAAAKRVDQDLQQVFDVNGHQLYIDVSIGIALSHPDFKTGEDLLQQSDLAMYQAKSAGKGCYRVFDREAHAQRLKASQLEAQLPLALKQDEFEVFYQPIINLKSGVVKGFEALVRWNHPQLGRLSPDQFIPIAEETGLIQALGEWVLQTACAQMSAWHGMVPGPAKPSINVNLSARQFAQPHLLKSIQNILHRSQLDPAYLNLELTESCIFNRDQETLRLVQQLQELGAYIYLDDFGVGYSSLQYLNFFPLNGLKIDRSFTQKLNCHAQTQAIVRSVISMAQALQMEIVAEGIENYQQTHCLSTLNCCFGQGFLYAPPLSGADAANLLTQQLSF</sequence>
<comment type="caution">
    <text evidence="3">The sequence shown here is derived from an EMBL/GenBank/DDBJ whole genome shotgun (WGS) entry which is preliminary data.</text>
</comment>
<dbReference type="InterPro" id="IPR000160">
    <property type="entry name" value="GGDEF_dom"/>
</dbReference>
<dbReference type="FunFam" id="3.30.70.270:FF:000001">
    <property type="entry name" value="Diguanylate cyclase domain protein"/>
    <property type="match status" value="1"/>
</dbReference>
<dbReference type="PROSITE" id="PS50883">
    <property type="entry name" value="EAL"/>
    <property type="match status" value="1"/>
</dbReference>
<dbReference type="InterPro" id="IPR052155">
    <property type="entry name" value="Biofilm_reg_signaling"/>
</dbReference>
<dbReference type="InterPro" id="IPR001633">
    <property type="entry name" value="EAL_dom"/>
</dbReference>
<dbReference type="NCBIfam" id="TIGR00254">
    <property type="entry name" value="GGDEF"/>
    <property type="match status" value="1"/>
</dbReference>
<dbReference type="CDD" id="cd01948">
    <property type="entry name" value="EAL"/>
    <property type="match status" value="1"/>
</dbReference>
<dbReference type="SMART" id="SM00065">
    <property type="entry name" value="GAF"/>
    <property type="match status" value="1"/>
</dbReference>
<dbReference type="Gene3D" id="3.20.20.450">
    <property type="entry name" value="EAL domain"/>
    <property type="match status" value="1"/>
</dbReference>
<dbReference type="InterPro" id="IPR035919">
    <property type="entry name" value="EAL_sf"/>
</dbReference>
<gene>
    <name evidence="3" type="ORF">QQ91_0001255</name>
</gene>
<evidence type="ECO:0000313" key="4">
    <source>
        <dbReference type="Proteomes" id="UP000031561"/>
    </source>
</evidence>
<dbReference type="CDD" id="cd01949">
    <property type="entry name" value="GGDEF"/>
    <property type="match status" value="1"/>
</dbReference>
<organism evidence="3 4">
    <name type="scientific">Lyngbya confervoides BDU141951</name>
    <dbReference type="NCBI Taxonomy" id="1574623"/>
    <lineage>
        <taxon>Bacteria</taxon>
        <taxon>Bacillati</taxon>
        <taxon>Cyanobacteriota</taxon>
        <taxon>Cyanophyceae</taxon>
        <taxon>Oscillatoriophycideae</taxon>
        <taxon>Oscillatoriales</taxon>
        <taxon>Microcoleaceae</taxon>
        <taxon>Lyngbya</taxon>
    </lineage>
</organism>
<dbReference type="SMART" id="SM00267">
    <property type="entry name" value="GGDEF"/>
    <property type="match status" value="1"/>
</dbReference>
<feature type="domain" description="GGDEF" evidence="2">
    <location>
        <begin position="227"/>
        <end position="360"/>
    </location>
</feature>
<dbReference type="PANTHER" id="PTHR44757">
    <property type="entry name" value="DIGUANYLATE CYCLASE DGCP"/>
    <property type="match status" value="1"/>
</dbReference>